<feature type="compositionally biased region" description="Gly residues" evidence="1">
    <location>
        <begin position="1"/>
        <end position="13"/>
    </location>
</feature>
<protein>
    <recommendedName>
        <fullName evidence="2">Apple domain-containing protein</fullName>
    </recommendedName>
</protein>
<evidence type="ECO:0000256" key="1">
    <source>
        <dbReference type="SAM" id="MobiDB-lite"/>
    </source>
</evidence>
<accession>A0AAW0X1G9</accession>
<dbReference type="InterPro" id="IPR003609">
    <property type="entry name" value="Pan_app"/>
</dbReference>
<evidence type="ECO:0000313" key="3">
    <source>
        <dbReference type="EMBL" id="KAK8733713.1"/>
    </source>
</evidence>
<dbReference type="AlphaFoldDB" id="A0AAW0X1G9"/>
<dbReference type="EMBL" id="JARKIK010000053">
    <property type="protein sequence ID" value="KAK8733713.1"/>
    <property type="molecule type" value="Genomic_DNA"/>
</dbReference>
<feature type="domain" description="Apple" evidence="2">
    <location>
        <begin position="193"/>
        <end position="274"/>
    </location>
</feature>
<dbReference type="SMART" id="SM00473">
    <property type="entry name" value="PAN_AP"/>
    <property type="match status" value="3"/>
</dbReference>
<dbReference type="PANTHER" id="PTHR47327:SF1">
    <property type="entry name" value="RE15579P"/>
    <property type="match status" value="1"/>
</dbReference>
<name>A0AAW0X1G9_CHEQU</name>
<evidence type="ECO:0000313" key="4">
    <source>
        <dbReference type="Proteomes" id="UP001445076"/>
    </source>
</evidence>
<dbReference type="Proteomes" id="UP001445076">
    <property type="component" value="Unassembled WGS sequence"/>
</dbReference>
<reference evidence="3 4" key="1">
    <citation type="journal article" date="2024" name="BMC Genomics">
        <title>Genome assembly of redclaw crayfish (Cherax quadricarinatus) provides insights into its immune adaptation and hypoxia tolerance.</title>
        <authorList>
            <person name="Liu Z."/>
            <person name="Zheng J."/>
            <person name="Li H."/>
            <person name="Fang K."/>
            <person name="Wang S."/>
            <person name="He J."/>
            <person name="Zhou D."/>
            <person name="Weng S."/>
            <person name="Chi M."/>
            <person name="Gu Z."/>
            <person name="He J."/>
            <person name="Li F."/>
            <person name="Wang M."/>
        </authorList>
    </citation>
    <scope>NUCLEOTIDE SEQUENCE [LARGE SCALE GENOMIC DNA]</scope>
    <source>
        <strain evidence="3">ZL_2023a</strain>
    </source>
</reference>
<feature type="region of interest" description="Disordered" evidence="1">
    <location>
        <begin position="1"/>
        <end position="89"/>
    </location>
</feature>
<feature type="domain" description="Apple" evidence="2">
    <location>
        <begin position="103"/>
        <end position="187"/>
    </location>
</feature>
<dbReference type="Gene3D" id="3.50.4.10">
    <property type="entry name" value="Hepatocyte Growth Factor"/>
    <property type="match status" value="2"/>
</dbReference>
<sequence length="607" mass="60609">GGGGGGTTDGGGTTPTTYRPDTGRPGGGVIPGGGVRPGGGVIPGGGVRPGGGLIPGGGVRPGGGLIPGGGVRPGGGLIPGGGVRPGGGGGTGGGGFSFAVDRCSFGRLTYEKVTGFELSRIKSELLFSSKTEGITARCAELCKNLNSCMAFNLDYNRFECYSLDTRASEVPQNLRQSSGVGYFEGICLRSGGCGLRWTFERVPNFELSGRDRETLNGISKSECIERCLEERRFVCRSANYEYARKLCRLSDQDRFSAPTSFQAAPNVDYLENQCAPKPSGCVYRNNQRDRYLIYTTKATSAFSDAACRRSCDIETEFNCRSYSFMSASNSNTNQCYLSGDTGTNAGNSAFQFRTGAMFAEKECTDFTTGSTGGFGGAGGGGIGGGGTGGFGGTGGGTGGFGGTGAGGTGGFGGTGVGGTGGFGGTGVGGTGGFGGTGVGGTGVGGTGGFGGTGGGGGGGGLFGTGGGGTGGTFGGGGSGGFGGNGGFGGAGGFGGFGGTAGGTVESCRFTPTYDKVLGVDLRGARAKFGSRVAVSGPLPPPPPSTQRPPIMLPWGSFTPPHPTGRPPASRGHYGPFQAVKTKYFSWRPRRPEVSVSYRPISPQRVTM</sequence>
<dbReference type="GO" id="GO:0009653">
    <property type="term" value="P:anatomical structure morphogenesis"/>
    <property type="evidence" value="ECO:0007669"/>
    <property type="project" value="TreeGrafter"/>
</dbReference>
<dbReference type="InterPro" id="IPR052774">
    <property type="entry name" value="Celegans_DevNeuronal_Protein"/>
</dbReference>
<evidence type="ECO:0000259" key="2">
    <source>
        <dbReference type="PROSITE" id="PS50948"/>
    </source>
</evidence>
<gene>
    <name evidence="3" type="ORF">OTU49_006442</name>
</gene>
<dbReference type="PANTHER" id="PTHR47327">
    <property type="entry name" value="FI18240P1-RELATED"/>
    <property type="match status" value="1"/>
</dbReference>
<dbReference type="CDD" id="cd01099">
    <property type="entry name" value="PAN_AP_HGF"/>
    <property type="match status" value="1"/>
</dbReference>
<feature type="non-terminal residue" evidence="3">
    <location>
        <position position="607"/>
    </location>
</feature>
<feature type="domain" description="Apple" evidence="2">
    <location>
        <begin position="281"/>
        <end position="363"/>
    </location>
</feature>
<dbReference type="PROSITE" id="PS50948">
    <property type="entry name" value="PAN"/>
    <property type="match status" value="3"/>
</dbReference>
<proteinExistence type="predicted"/>
<dbReference type="SUPFAM" id="SSF57414">
    <property type="entry name" value="Hairpin loop containing domain-like"/>
    <property type="match status" value="2"/>
</dbReference>
<organism evidence="3 4">
    <name type="scientific">Cherax quadricarinatus</name>
    <name type="common">Australian red claw crayfish</name>
    <dbReference type="NCBI Taxonomy" id="27406"/>
    <lineage>
        <taxon>Eukaryota</taxon>
        <taxon>Metazoa</taxon>
        <taxon>Ecdysozoa</taxon>
        <taxon>Arthropoda</taxon>
        <taxon>Crustacea</taxon>
        <taxon>Multicrustacea</taxon>
        <taxon>Malacostraca</taxon>
        <taxon>Eumalacostraca</taxon>
        <taxon>Eucarida</taxon>
        <taxon>Decapoda</taxon>
        <taxon>Pleocyemata</taxon>
        <taxon>Astacidea</taxon>
        <taxon>Parastacoidea</taxon>
        <taxon>Parastacidae</taxon>
        <taxon>Cherax</taxon>
    </lineage>
</organism>
<feature type="compositionally biased region" description="Gly residues" evidence="1">
    <location>
        <begin position="24"/>
        <end position="89"/>
    </location>
</feature>
<feature type="non-terminal residue" evidence="3">
    <location>
        <position position="1"/>
    </location>
</feature>
<comment type="caution">
    <text evidence="3">The sequence shown here is derived from an EMBL/GenBank/DDBJ whole genome shotgun (WGS) entry which is preliminary data.</text>
</comment>
<dbReference type="Pfam" id="PF00024">
    <property type="entry name" value="PAN_1"/>
    <property type="match status" value="2"/>
</dbReference>
<keyword evidence="4" id="KW-1185">Reference proteome</keyword>